<dbReference type="AlphaFoldDB" id="A0A1L9C1N6"/>
<evidence type="ECO:0000313" key="1">
    <source>
        <dbReference type="EMBL" id="OJH48413.1"/>
    </source>
</evidence>
<protein>
    <submittedName>
        <fullName evidence="1">Uncharacterized protein</fullName>
    </submittedName>
</protein>
<gene>
    <name evidence="1" type="ORF">MPF_2016</name>
</gene>
<organism evidence="1 2">
    <name type="scientific">Methanohalophilus portucalensis FDF-1</name>
    <dbReference type="NCBI Taxonomy" id="523843"/>
    <lineage>
        <taxon>Archaea</taxon>
        <taxon>Methanobacteriati</taxon>
        <taxon>Methanobacteriota</taxon>
        <taxon>Stenosarchaea group</taxon>
        <taxon>Methanomicrobia</taxon>
        <taxon>Methanosarcinales</taxon>
        <taxon>Methanosarcinaceae</taxon>
        <taxon>Methanohalophilus</taxon>
    </lineage>
</organism>
<comment type="caution">
    <text evidence="1">The sequence shown here is derived from an EMBL/GenBank/DDBJ whole genome shotgun (WGS) entry which is preliminary data.</text>
</comment>
<sequence>MVPDLMGISDFRSEKNTFILFVFCLSRITLGI</sequence>
<dbReference type="Proteomes" id="UP000185713">
    <property type="component" value="Unassembled WGS sequence"/>
</dbReference>
<proteinExistence type="predicted"/>
<dbReference type="EMBL" id="JWTK01000009">
    <property type="protein sequence ID" value="OJH48413.1"/>
    <property type="molecule type" value="Genomic_DNA"/>
</dbReference>
<accession>A0A1L9C1N6</accession>
<name>A0A1L9C1N6_9EURY</name>
<reference evidence="1 2" key="1">
    <citation type="submission" date="2014-12" db="EMBL/GenBank/DDBJ databases">
        <title>The genome sequence of Methanohalophilus portucalensis strain FDF1.</title>
        <authorList>
            <person name="Lai M.-C."/>
            <person name="Lai S.-J."/>
        </authorList>
    </citation>
    <scope>NUCLEOTIDE SEQUENCE [LARGE SCALE GENOMIC DNA]</scope>
    <source>
        <strain evidence="1 2">FDF-1</strain>
    </source>
</reference>
<evidence type="ECO:0000313" key="2">
    <source>
        <dbReference type="Proteomes" id="UP000185713"/>
    </source>
</evidence>